<accession>A0A2A6E3R7</accession>
<gene>
    <name evidence="3" type="ORF">BLM47_00465</name>
</gene>
<evidence type="ECO:0000256" key="1">
    <source>
        <dbReference type="PROSITE-ProRule" id="PRU00339"/>
    </source>
</evidence>
<sequence length="681" mass="77243">MTAVSLRMGAHLIVRNERHRLARCLESVRSFVDEIVVVDFGSTDGTPDVARAFGARIVTAEWPDHFAQARNIALENGSTDWVLWIDADETVAAGADALRETLERTDAEALTVSVVNRTGVRPFETVVCPCVRLLRRRPEYRFAGRIHEHPVNVSDGEPVQPVGESPLVFEHDGYMPADMESKAKADRNLRLLEIALSERPDDPFYLYQTGVTFAQKGRTEDAVRRFTKAWRLTPRSAAFRPGLARDLAIALLQCGRWEEARDHLRHAVRDYPDYPDLHHFLGGALFRCGQWNEAARCWKHCLDLADHPSRRRYVTETAIGSIRTFEALAELAGRCGNFAEMAAWLERSLSVDPTDETRWEKWLDAGLRSGWSDDEAAERLVSRLPEKVRDEQPLIAARLLARVGAYANALRELERVLREVSHLPDTAVLLQAQCLMQTGRFAEAEACLLQASGYSTRPDFWEMYAVCRWQNGKTFSAREYEKIPECCRAAIEQIDRLLKTGVAGAEPGSDDRSWDEWVDKAVRHNALSLAERLIRLHPASARTYPQCLYRHGYVLPAADRLLRRMEADRLTADEYAMLAEILYDRGHAVQAAVLFERSVELAPHNDKARIGAALSWLQLARQTLMEGLARDPGHPGLLKDLENVEWSIRLLESTGWHTSWNAAQRRKSDVRTHFPVHDRPQ</sequence>
<evidence type="ECO:0000259" key="2">
    <source>
        <dbReference type="Pfam" id="PF00535"/>
    </source>
</evidence>
<name>A0A2A6E3R7_9BACL</name>
<feature type="repeat" description="TPR" evidence="1">
    <location>
        <begin position="203"/>
        <end position="236"/>
    </location>
</feature>
<evidence type="ECO:0000313" key="3">
    <source>
        <dbReference type="EMBL" id="PDO11635.1"/>
    </source>
</evidence>
<dbReference type="SMART" id="SM00028">
    <property type="entry name" value="TPR"/>
    <property type="match status" value="6"/>
</dbReference>
<organism evidence="3 4">
    <name type="scientific">Candidatus Reconcilbacillus cellulovorans</name>
    <dbReference type="NCBI Taxonomy" id="1906605"/>
    <lineage>
        <taxon>Bacteria</taxon>
        <taxon>Bacillati</taxon>
        <taxon>Bacillota</taxon>
        <taxon>Bacilli</taxon>
        <taxon>Bacillales</taxon>
        <taxon>Paenibacillaceae</taxon>
        <taxon>Candidatus Reconcilbacillus</taxon>
    </lineage>
</organism>
<dbReference type="SUPFAM" id="SSF53448">
    <property type="entry name" value="Nucleotide-diphospho-sugar transferases"/>
    <property type="match status" value="1"/>
</dbReference>
<feature type="repeat" description="TPR" evidence="1">
    <location>
        <begin position="572"/>
        <end position="605"/>
    </location>
</feature>
<dbReference type="PANTHER" id="PTHR43630">
    <property type="entry name" value="POLY-BETA-1,6-N-ACETYL-D-GLUCOSAMINE SYNTHASE"/>
    <property type="match status" value="1"/>
</dbReference>
<dbReference type="CDD" id="cd02511">
    <property type="entry name" value="Beta4Glucosyltransferase"/>
    <property type="match status" value="1"/>
</dbReference>
<dbReference type="Gene3D" id="3.90.550.10">
    <property type="entry name" value="Spore Coat Polysaccharide Biosynthesis Protein SpsA, Chain A"/>
    <property type="match status" value="1"/>
</dbReference>
<dbReference type="InterPro" id="IPR011990">
    <property type="entry name" value="TPR-like_helical_dom_sf"/>
</dbReference>
<dbReference type="AlphaFoldDB" id="A0A2A6E3R7"/>
<dbReference type="Proteomes" id="UP000243688">
    <property type="component" value="Unassembled WGS sequence"/>
</dbReference>
<dbReference type="EMBL" id="MOXJ01000001">
    <property type="protein sequence ID" value="PDO11635.1"/>
    <property type="molecule type" value="Genomic_DNA"/>
</dbReference>
<keyword evidence="1" id="KW-0802">TPR repeat</keyword>
<protein>
    <recommendedName>
        <fullName evidence="2">Glycosyltransferase 2-like domain-containing protein</fullName>
    </recommendedName>
</protein>
<feature type="domain" description="Glycosyltransferase 2-like" evidence="2">
    <location>
        <begin position="13"/>
        <end position="119"/>
    </location>
</feature>
<evidence type="ECO:0000313" key="4">
    <source>
        <dbReference type="Proteomes" id="UP000243688"/>
    </source>
</evidence>
<dbReference type="InterPro" id="IPR019734">
    <property type="entry name" value="TPR_rpt"/>
</dbReference>
<proteinExistence type="predicted"/>
<dbReference type="SUPFAM" id="SSF48452">
    <property type="entry name" value="TPR-like"/>
    <property type="match status" value="3"/>
</dbReference>
<reference evidence="3 4" key="1">
    <citation type="submission" date="2016-12" db="EMBL/GenBank/DDBJ databases">
        <title>Candidatus Reconcilibacillus cellulovorans genome.</title>
        <authorList>
            <person name="Kolinko S."/>
            <person name="Wu Y.-W."/>
            <person name="Tachea F."/>
            <person name="Denzel E."/>
            <person name="Hiras J."/>
            <person name="Baecker N."/>
            <person name="Chan L.J."/>
            <person name="Eichorst S.A."/>
            <person name="Frey D."/>
            <person name="Adams P.D."/>
            <person name="Pray T."/>
            <person name="Tanjore D."/>
            <person name="Petzold C.J."/>
            <person name="Gladden J.M."/>
            <person name="Simmons B.A."/>
            <person name="Singer S.W."/>
        </authorList>
    </citation>
    <scope>NUCLEOTIDE SEQUENCE [LARGE SCALE GENOMIC DNA]</scope>
    <source>
        <strain evidence="3">JTherm</strain>
    </source>
</reference>
<dbReference type="Pfam" id="PF00535">
    <property type="entry name" value="Glycos_transf_2"/>
    <property type="match status" value="1"/>
</dbReference>
<dbReference type="PROSITE" id="PS50005">
    <property type="entry name" value="TPR"/>
    <property type="match status" value="2"/>
</dbReference>
<dbReference type="InterPro" id="IPR029044">
    <property type="entry name" value="Nucleotide-diphossugar_trans"/>
</dbReference>
<comment type="caution">
    <text evidence="3">The sequence shown here is derived from an EMBL/GenBank/DDBJ whole genome shotgun (WGS) entry which is preliminary data.</text>
</comment>
<dbReference type="Pfam" id="PF14559">
    <property type="entry name" value="TPR_19"/>
    <property type="match status" value="2"/>
</dbReference>
<dbReference type="Gene3D" id="1.25.40.10">
    <property type="entry name" value="Tetratricopeptide repeat domain"/>
    <property type="match status" value="3"/>
</dbReference>
<dbReference type="PANTHER" id="PTHR43630:SF2">
    <property type="entry name" value="GLYCOSYLTRANSFERASE"/>
    <property type="match status" value="1"/>
</dbReference>
<dbReference type="InterPro" id="IPR001173">
    <property type="entry name" value="Glyco_trans_2-like"/>
</dbReference>